<evidence type="ECO:0000313" key="2">
    <source>
        <dbReference type="EMBL" id="PNR26645.1"/>
    </source>
</evidence>
<feature type="transmembrane region" description="Helical" evidence="1">
    <location>
        <begin position="26"/>
        <end position="50"/>
    </location>
</feature>
<dbReference type="EnsemblPlants" id="Pp3c26_2150V3.1">
    <property type="protein sequence ID" value="Pp3c26_2150V3.1"/>
    <property type="gene ID" value="Pp3c26_2150"/>
</dbReference>
<reference evidence="3" key="3">
    <citation type="submission" date="2020-12" db="UniProtKB">
        <authorList>
            <consortium name="EnsemblPlants"/>
        </authorList>
    </citation>
    <scope>IDENTIFICATION</scope>
</reference>
<accession>A0A2K1IBJ4</accession>
<dbReference type="Proteomes" id="UP000006727">
    <property type="component" value="Chromosome 26"/>
</dbReference>
<reference evidence="2 4" key="2">
    <citation type="journal article" date="2018" name="Plant J.">
        <title>The Physcomitrella patens chromosome-scale assembly reveals moss genome structure and evolution.</title>
        <authorList>
            <person name="Lang D."/>
            <person name="Ullrich K.K."/>
            <person name="Murat F."/>
            <person name="Fuchs J."/>
            <person name="Jenkins J."/>
            <person name="Haas F.B."/>
            <person name="Piednoel M."/>
            <person name="Gundlach H."/>
            <person name="Van Bel M."/>
            <person name="Meyberg R."/>
            <person name="Vives C."/>
            <person name="Morata J."/>
            <person name="Symeonidi A."/>
            <person name="Hiss M."/>
            <person name="Muchero W."/>
            <person name="Kamisugi Y."/>
            <person name="Saleh O."/>
            <person name="Blanc G."/>
            <person name="Decker E.L."/>
            <person name="van Gessel N."/>
            <person name="Grimwood J."/>
            <person name="Hayes R.D."/>
            <person name="Graham S.W."/>
            <person name="Gunter L.E."/>
            <person name="McDaniel S.F."/>
            <person name="Hoernstein S.N.W."/>
            <person name="Larsson A."/>
            <person name="Li F.W."/>
            <person name="Perroud P.F."/>
            <person name="Phillips J."/>
            <person name="Ranjan P."/>
            <person name="Rokshar D.S."/>
            <person name="Rothfels C.J."/>
            <person name="Schneider L."/>
            <person name="Shu S."/>
            <person name="Stevenson D.W."/>
            <person name="Thummler F."/>
            <person name="Tillich M."/>
            <person name="Villarreal Aguilar J.C."/>
            <person name="Widiez T."/>
            <person name="Wong G.K."/>
            <person name="Wymore A."/>
            <person name="Zhang Y."/>
            <person name="Zimmer A.D."/>
            <person name="Quatrano R.S."/>
            <person name="Mayer K.F.X."/>
            <person name="Goodstein D."/>
            <person name="Casacuberta J.M."/>
            <person name="Vandepoele K."/>
            <person name="Reski R."/>
            <person name="Cuming A.C."/>
            <person name="Tuskan G.A."/>
            <person name="Maumus F."/>
            <person name="Salse J."/>
            <person name="Schmutz J."/>
            <person name="Rensing S.A."/>
        </authorList>
    </citation>
    <scope>NUCLEOTIDE SEQUENCE [LARGE SCALE GENOMIC DNA]</scope>
    <source>
        <strain evidence="3 4">cv. Gransden 2004</strain>
    </source>
</reference>
<reference evidence="2 4" key="1">
    <citation type="journal article" date="2008" name="Science">
        <title>The Physcomitrella genome reveals evolutionary insights into the conquest of land by plants.</title>
        <authorList>
            <person name="Rensing S."/>
            <person name="Lang D."/>
            <person name="Zimmer A."/>
            <person name="Terry A."/>
            <person name="Salamov A."/>
            <person name="Shapiro H."/>
            <person name="Nishiyama T."/>
            <person name="Perroud P.-F."/>
            <person name="Lindquist E."/>
            <person name="Kamisugi Y."/>
            <person name="Tanahashi T."/>
            <person name="Sakakibara K."/>
            <person name="Fujita T."/>
            <person name="Oishi K."/>
            <person name="Shin-I T."/>
            <person name="Kuroki Y."/>
            <person name="Toyoda A."/>
            <person name="Suzuki Y."/>
            <person name="Hashimoto A."/>
            <person name="Yamaguchi K."/>
            <person name="Sugano A."/>
            <person name="Kohara Y."/>
            <person name="Fujiyama A."/>
            <person name="Anterola A."/>
            <person name="Aoki S."/>
            <person name="Ashton N."/>
            <person name="Barbazuk W.B."/>
            <person name="Barker E."/>
            <person name="Bennetzen J."/>
            <person name="Bezanilla M."/>
            <person name="Blankenship R."/>
            <person name="Cho S.H."/>
            <person name="Dutcher S."/>
            <person name="Estelle M."/>
            <person name="Fawcett J.A."/>
            <person name="Gundlach H."/>
            <person name="Hanada K."/>
            <person name="Heyl A."/>
            <person name="Hicks K.A."/>
            <person name="Hugh J."/>
            <person name="Lohr M."/>
            <person name="Mayer K."/>
            <person name="Melkozernov A."/>
            <person name="Murata T."/>
            <person name="Nelson D."/>
            <person name="Pils B."/>
            <person name="Prigge M."/>
            <person name="Reiss B."/>
            <person name="Renner T."/>
            <person name="Rombauts S."/>
            <person name="Rushton P."/>
            <person name="Sanderfoot A."/>
            <person name="Schween G."/>
            <person name="Shiu S.-H."/>
            <person name="Stueber K."/>
            <person name="Theodoulou F.L."/>
            <person name="Tu H."/>
            <person name="Van de Peer Y."/>
            <person name="Verrier P.J."/>
            <person name="Waters E."/>
            <person name="Wood A."/>
            <person name="Yang L."/>
            <person name="Cove D."/>
            <person name="Cuming A."/>
            <person name="Hasebe M."/>
            <person name="Lucas S."/>
            <person name="Mishler D.B."/>
            <person name="Reski R."/>
            <person name="Grigoriev I."/>
            <person name="Quatrano R.S."/>
            <person name="Boore J.L."/>
        </authorList>
    </citation>
    <scope>NUCLEOTIDE SEQUENCE [LARGE SCALE GENOMIC DNA]</scope>
    <source>
        <strain evidence="3 4">cv. Gransden 2004</strain>
    </source>
</reference>
<keyword evidence="1" id="KW-0472">Membrane</keyword>
<name>A0A2K1IBJ4_PHYPA</name>
<proteinExistence type="predicted"/>
<evidence type="ECO:0000256" key="1">
    <source>
        <dbReference type="SAM" id="Phobius"/>
    </source>
</evidence>
<dbReference type="AlphaFoldDB" id="A0A2K1IBJ4"/>
<gene>
    <name evidence="2" type="ORF">PHYPA_030126</name>
</gene>
<organism evidence="2">
    <name type="scientific">Physcomitrium patens</name>
    <name type="common">Spreading-leaved earth moss</name>
    <name type="synonym">Physcomitrella patens</name>
    <dbReference type="NCBI Taxonomy" id="3218"/>
    <lineage>
        <taxon>Eukaryota</taxon>
        <taxon>Viridiplantae</taxon>
        <taxon>Streptophyta</taxon>
        <taxon>Embryophyta</taxon>
        <taxon>Bryophyta</taxon>
        <taxon>Bryophytina</taxon>
        <taxon>Bryopsida</taxon>
        <taxon>Funariidae</taxon>
        <taxon>Funariales</taxon>
        <taxon>Funariaceae</taxon>
        <taxon>Physcomitrium</taxon>
    </lineage>
</organism>
<protein>
    <submittedName>
        <fullName evidence="2 3">Uncharacterized protein</fullName>
    </submittedName>
</protein>
<evidence type="ECO:0000313" key="4">
    <source>
        <dbReference type="Proteomes" id="UP000006727"/>
    </source>
</evidence>
<keyword evidence="1" id="KW-0812">Transmembrane</keyword>
<evidence type="ECO:0000313" key="3">
    <source>
        <dbReference type="EnsemblPlants" id="Pp3c26_2150V3.1"/>
    </source>
</evidence>
<dbReference type="InParanoid" id="A0A2K1IBJ4"/>
<sequence length="66" mass="7654">MEPRDNVANRVAVSPERHAVKKNINYMLSLSLGLRVLEFILNIIAFSFMASTKQKNVIYSFFILYM</sequence>
<dbReference type="EMBL" id="ABEU02000026">
    <property type="protein sequence ID" value="PNR26645.1"/>
    <property type="molecule type" value="Genomic_DNA"/>
</dbReference>
<keyword evidence="4" id="KW-1185">Reference proteome</keyword>
<keyword evidence="1" id="KW-1133">Transmembrane helix</keyword>
<dbReference type="Gramene" id="Pp3c26_2150V3.1">
    <property type="protein sequence ID" value="Pp3c26_2150V3.1"/>
    <property type="gene ID" value="Pp3c26_2150"/>
</dbReference>